<dbReference type="GO" id="GO:0003676">
    <property type="term" value="F:nucleic acid binding"/>
    <property type="evidence" value="ECO:0007669"/>
    <property type="project" value="InterPro"/>
</dbReference>
<feature type="domain" description="CCHC-type" evidence="1">
    <location>
        <begin position="82"/>
        <end position="100"/>
    </location>
</feature>
<keyword evidence="3" id="KW-1185">Reference proteome</keyword>
<organism evidence="2 3">
    <name type="scientific">Psylliodes chrysocephalus</name>
    <dbReference type="NCBI Taxonomy" id="3402493"/>
    <lineage>
        <taxon>Eukaryota</taxon>
        <taxon>Metazoa</taxon>
        <taxon>Ecdysozoa</taxon>
        <taxon>Arthropoda</taxon>
        <taxon>Hexapoda</taxon>
        <taxon>Insecta</taxon>
        <taxon>Pterygota</taxon>
        <taxon>Neoptera</taxon>
        <taxon>Endopterygota</taxon>
        <taxon>Coleoptera</taxon>
        <taxon>Polyphaga</taxon>
        <taxon>Cucujiformia</taxon>
        <taxon>Chrysomeloidea</taxon>
        <taxon>Chrysomelidae</taxon>
        <taxon>Galerucinae</taxon>
        <taxon>Alticini</taxon>
        <taxon>Psylliodes</taxon>
    </lineage>
</organism>
<reference evidence="2" key="1">
    <citation type="submission" date="2022-01" db="EMBL/GenBank/DDBJ databases">
        <authorList>
            <person name="King R."/>
        </authorList>
    </citation>
    <scope>NUCLEOTIDE SEQUENCE</scope>
</reference>
<dbReference type="SUPFAM" id="SSF57756">
    <property type="entry name" value="Retrovirus zinc finger-like domains"/>
    <property type="match status" value="1"/>
</dbReference>
<evidence type="ECO:0000313" key="3">
    <source>
        <dbReference type="Proteomes" id="UP001153636"/>
    </source>
</evidence>
<dbReference type="Proteomes" id="UP001153636">
    <property type="component" value="Chromosome 21"/>
</dbReference>
<dbReference type="EMBL" id="OV651833">
    <property type="protein sequence ID" value="CAH1107392.1"/>
    <property type="molecule type" value="Genomic_DNA"/>
</dbReference>
<sequence>MHSIPSNSDNEQRSAKKLLTEEYLTIGVVRCTIEKRIRMSQCYRCWSYNHRINECNGPDRSKHCYKCGENDHMAKYCENLEKCPICNTIGHKAGTLKCKAFRTALTRARNEEKKKQLQTTKRIAH</sequence>
<feature type="domain" description="CCHC-type" evidence="1">
    <location>
        <begin position="63"/>
        <end position="79"/>
    </location>
</feature>
<dbReference type="InterPro" id="IPR036875">
    <property type="entry name" value="Znf_CCHC_sf"/>
</dbReference>
<protein>
    <recommendedName>
        <fullName evidence="1">CCHC-type domain-containing protein</fullName>
    </recommendedName>
</protein>
<dbReference type="InterPro" id="IPR001878">
    <property type="entry name" value="Znf_CCHC"/>
</dbReference>
<accession>A0A9P0GFG1</accession>
<feature type="domain" description="CCHC-type" evidence="1">
    <location>
        <begin position="41"/>
        <end position="57"/>
    </location>
</feature>
<dbReference type="OrthoDB" id="6777962at2759"/>
<dbReference type="GO" id="GO:0008270">
    <property type="term" value="F:zinc ion binding"/>
    <property type="evidence" value="ECO:0007669"/>
    <property type="project" value="InterPro"/>
</dbReference>
<evidence type="ECO:0000313" key="2">
    <source>
        <dbReference type="EMBL" id="CAH1107392.1"/>
    </source>
</evidence>
<dbReference type="AlphaFoldDB" id="A0A9P0GFG1"/>
<dbReference type="Gene3D" id="4.10.60.10">
    <property type="entry name" value="Zinc finger, CCHC-type"/>
    <property type="match status" value="1"/>
</dbReference>
<proteinExistence type="predicted"/>
<gene>
    <name evidence="2" type="ORF">PSYICH_LOCUS8124</name>
</gene>
<dbReference type="SMART" id="SM00343">
    <property type="entry name" value="ZnF_C2HC"/>
    <property type="match status" value="3"/>
</dbReference>
<dbReference type="Pfam" id="PF00098">
    <property type="entry name" value="zf-CCHC"/>
    <property type="match status" value="1"/>
</dbReference>
<evidence type="ECO:0000259" key="1">
    <source>
        <dbReference type="SMART" id="SM00343"/>
    </source>
</evidence>
<name>A0A9P0GFG1_9CUCU</name>